<dbReference type="Gene3D" id="1.10.510.10">
    <property type="entry name" value="Transferase(Phosphotransferase) domain 1"/>
    <property type="match status" value="1"/>
</dbReference>
<evidence type="ECO:0000259" key="5">
    <source>
        <dbReference type="PROSITE" id="PS50011"/>
    </source>
</evidence>
<evidence type="ECO:0000313" key="7">
    <source>
        <dbReference type="Proteomes" id="UP000001593"/>
    </source>
</evidence>
<dbReference type="HOGENOM" id="CLU_1387352_0_0_1"/>
<evidence type="ECO:0000256" key="1">
    <source>
        <dbReference type="ARBA" id="ARBA00022679"/>
    </source>
</evidence>
<dbReference type="InParanoid" id="A7SWE0"/>
<reference evidence="6 7" key="1">
    <citation type="journal article" date="2007" name="Science">
        <title>Sea anemone genome reveals ancestral eumetazoan gene repertoire and genomic organization.</title>
        <authorList>
            <person name="Putnam N.H."/>
            <person name="Srivastava M."/>
            <person name="Hellsten U."/>
            <person name="Dirks B."/>
            <person name="Chapman J."/>
            <person name="Salamov A."/>
            <person name="Terry A."/>
            <person name="Shapiro H."/>
            <person name="Lindquist E."/>
            <person name="Kapitonov V.V."/>
            <person name="Jurka J."/>
            <person name="Genikhovich G."/>
            <person name="Grigoriev I.V."/>
            <person name="Lucas S.M."/>
            <person name="Steele R.E."/>
            <person name="Finnerty J.R."/>
            <person name="Technau U."/>
            <person name="Martindale M.Q."/>
            <person name="Rokhsar D.S."/>
        </authorList>
    </citation>
    <scope>NUCLEOTIDE SEQUENCE [LARGE SCALE GENOMIC DNA]</scope>
    <source>
        <strain evidence="7">CH2 X CH6</strain>
    </source>
</reference>
<feature type="domain" description="Protein kinase" evidence="5">
    <location>
        <begin position="44"/>
        <end position="197"/>
    </location>
</feature>
<dbReference type="PROSITE" id="PS00108">
    <property type="entry name" value="PROTEIN_KINASE_ST"/>
    <property type="match status" value="1"/>
</dbReference>
<dbReference type="InterPro" id="IPR008271">
    <property type="entry name" value="Ser/Thr_kinase_AS"/>
</dbReference>
<dbReference type="PANTHER" id="PTHR44329:SF288">
    <property type="entry name" value="MITOGEN-ACTIVATED PROTEIN KINASE KINASE KINASE 20"/>
    <property type="match status" value="1"/>
</dbReference>
<dbReference type="STRING" id="45351.A7SWE0"/>
<dbReference type="AlphaFoldDB" id="A7SWE0"/>
<protein>
    <recommendedName>
        <fullName evidence="5">Protein kinase domain-containing protein</fullName>
    </recommendedName>
</protein>
<gene>
    <name evidence="6" type="ORF">NEMVEDRAFT_v1g135171</name>
</gene>
<evidence type="ECO:0000313" key="6">
    <source>
        <dbReference type="EMBL" id="EDO31970.1"/>
    </source>
</evidence>
<dbReference type="GO" id="GO:0004672">
    <property type="term" value="F:protein kinase activity"/>
    <property type="evidence" value="ECO:0007669"/>
    <property type="project" value="InterPro"/>
</dbReference>
<dbReference type="SUPFAM" id="SSF56112">
    <property type="entry name" value="Protein kinase-like (PK-like)"/>
    <property type="match status" value="1"/>
</dbReference>
<evidence type="ECO:0000256" key="4">
    <source>
        <dbReference type="ARBA" id="ARBA00022840"/>
    </source>
</evidence>
<dbReference type="eggNOG" id="KOG0192">
    <property type="taxonomic scope" value="Eukaryota"/>
</dbReference>
<dbReference type="EMBL" id="DS469858">
    <property type="protein sequence ID" value="EDO31970.1"/>
    <property type="molecule type" value="Genomic_DNA"/>
</dbReference>
<proteinExistence type="predicted"/>
<keyword evidence="7" id="KW-1185">Reference proteome</keyword>
<sequence>MFSTISCPYHPDSVVCLDELVPDLMMTDLPRHLLVERCDFSYRDDAASRLGGGGAGEVFRGELRNSFVAVKTFHSTRALRLVQIRVAVLCHLQHPCVVRLLGVCLRPLCFLLELAPHGSLASVMEDITLGRRETEKEHVASALWYLHDSDIIYRDLKTDNVLVWSLHDTDLVNVKLSDYGISCFATPQGVAGDEGTP</sequence>
<dbReference type="InterPro" id="IPR000719">
    <property type="entry name" value="Prot_kinase_dom"/>
</dbReference>
<evidence type="ECO:0000256" key="3">
    <source>
        <dbReference type="ARBA" id="ARBA00022777"/>
    </source>
</evidence>
<dbReference type="PhylomeDB" id="A7SWE0"/>
<keyword evidence="1" id="KW-0808">Transferase</keyword>
<keyword evidence="4" id="KW-0067">ATP-binding</keyword>
<organism evidence="6 7">
    <name type="scientific">Nematostella vectensis</name>
    <name type="common">Starlet sea anemone</name>
    <dbReference type="NCBI Taxonomy" id="45351"/>
    <lineage>
        <taxon>Eukaryota</taxon>
        <taxon>Metazoa</taxon>
        <taxon>Cnidaria</taxon>
        <taxon>Anthozoa</taxon>
        <taxon>Hexacorallia</taxon>
        <taxon>Actiniaria</taxon>
        <taxon>Edwardsiidae</taxon>
        <taxon>Nematostella</taxon>
    </lineage>
</organism>
<dbReference type="PROSITE" id="PS50011">
    <property type="entry name" value="PROTEIN_KINASE_DOM"/>
    <property type="match status" value="1"/>
</dbReference>
<accession>A7SWE0</accession>
<keyword evidence="2" id="KW-0547">Nucleotide-binding</keyword>
<evidence type="ECO:0000256" key="2">
    <source>
        <dbReference type="ARBA" id="ARBA00022741"/>
    </source>
</evidence>
<keyword evidence="3" id="KW-0418">Kinase</keyword>
<feature type="non-terminal residue" evidence="6">
    <location>
        <position position="1"/>
    </location>
</feature>
<dbReference type="SMART" id="SM00220">
    <property type="entry name" value="S_TKc"/>
    <property type="match status" value="1"/>
</dbReference>
<dbReference type="Gene3D" id="3.30.200.20">
    <property type="entry name" value="Phosphorylase Kinase, domain 1"/>
    <property type="match status" value="1"/>
</dbReference>
<dbReference type="PANTHER" id="PTHR44329">
    <property type="entry name" value="SERINE/THREONINE-PROTEIN KINASE TNNI3K-RELATED"/>
    <property type="match status" value="1"/>
</dbReference>
<dbReference type="Proteomes" id="UP000001593">
    <property type="component" value="Unassembled WGS sequence"/>
</dbReference>
<dbReference type="Pfam" id="PF00069">
    <property type="entry name" value="Pkinase"/>
    <property type="match status" value="1"/>
</dbReference>
<dbReference type="GO" id="GO:0005524">
    <property type="term" value="F:ATP binding"/>
    <property type="evidence" value="ECO:0007669"/>
    <property type="project" value="UniProtKB-KW"/>
</dbReference>
<name>A7SWE0_NEMVE</name>
<dbReference type="InterPro" id="IPR051681">
    <property type="entry name" value="Ser/Thr_Kinases-Pseudokinases"/>
</dbReference>
<dbReference type="InterPro" id="IPR011009">
    <property type="entry name" value="Kinase-like_dom_sf"/>
</dbReference>